<gene>
    <name evidence="3" type="ORF">BC936DRAFT_147887</name>
</gene>
<dbReference type="InterPro" id="IPR050425">
    <property type="entry name" value="NAD(P)_dehydrat-like"/>
</dbReference>
<dbReference type="AlphaFoldDB" id="A0A433D4F7"/>
<evidence type="ECO:0000313" key="3">
    <source>
        <dbReference type="EMBL" id="RUP45663.1"/>
    </source>
</evidence>
<keyword evidence="1" id="KW-0560">Oxidoreductase</keyword>
<proteinExistence type="inferred from homology"/>
<dbReference type="InterPro" id="IPR001509">
    <property type="entry name" value="Epimerase_deHydtase"/>
</dbReference>
<reference evidence="3 4" key="1">
    <citation type="journal article" date="2018" name="New Phytol.">
        <title>Phylogenomics of Endogonaceae and evolution of mycorrhizas within Mucoromycota.</title>
        <authorList>
            <person name="Chang Y."/>
            <person name="Desiro A."/>
            <person name="Na H."/>
            <person name="Sandor L."/>
            <person name="Lipzen A."/>
            <person name="Clum A."/>
            <person name="Barry K."/>
            <person name="Grigoriev I.V."/>
            <person name="Martin F.M."/>
            <person name="Stajich J.E."/>
            <person name="Smith M.E."/>
            <person name="Bonito G."/>
            <person name="Spatafora J.W."/>
        </authorList>
    </citation>
    <scope>NUCLEOTIDE SEQUENCE [LARGE SCALE GENOMIC DNA]</scope>
    <source>
        <strain evidence="3 4">GMNB39</strain>
    </source>
</reference>
<sequence length="345" mass="38162">MTKTVFVTGASGYIASHIVEQLLTTTTHTVRGSVRNLKDAAKTAHLTSLPHAAERLQLVEADLTTDGAFNQAFQGCDAVIHTASPYVLNVKDPQRDLVDPAEQGTLNVLRAVVSSGTVRTVVITSSMVAMTDEPVPGHAFTEADWNTKSNLKRNAYSYSKVRAEKAAWEFVELPENKDKFRLVFIHPFAVIGPSHTKTVNVSVEIIQEIVTGKMPGIVDLNFGYVDVRDVARAHIRAVEVETAQGRYVCAAEAWHLEKVIEVLKREFPGYCYPSFRLPNALVCVASYFEGQGRGSFLRSHIGKGGYEFDNAKIKKDLGMEFMSVETSVMDTLKDLRKWGNVPEEK</sequence>
<organism evidence="3 4">
    <name type="scientific">Jimgerdemannia flammicorona</name>
    <dbReference type="NCBI Taxonomy" id="994334"/>
    <lineage>
        <taxon>Eukaryota</taxon>
        <taxon>Fungi</taxon>
        <taxon>Fungi incertae sedis</taxon>
        <taxon>Mucoromycota</taxon>
        <taxon>Mucoromycotina</taxon>
        <taxon>Endogonomycetes</taxon>
        <taxon>Endogonales</taxon>
        <taxon>Endogonaceae</taxon>
        <taxon>Jimgerdemannia</taxon>
    </lineage>
</organism>
<dbReference type="OrthoDB" id="2735536at2759"/>
<protein>
    <submittedName>
        <fullName evidence="3">NAD-dependent epimerase/dehydratase</fullName>
    </submittedName>
</protein>
<keyword evidence="4" id="KW-1185">Reference proteome</keyword>
<evidence type="ECO:0000313" key="4">
    <source>
        <dbReference type="Proteomes" id="UP000268093"/>
    </source>
</evidence>
<dbReference type="PANTHER" id="PTHR10366:SF564">
    <property type="entry name" value="STEROL-4-ALPHA-CARBOXYLATE 3-DEHYDROGENASE, DECARBOXYLATING"/>
    <property type="match status" value="1"/>
</dbReference>
<dbReference type="SUPFAM" id="SSF51735">
    <property type="entry name" value="NAD(P)-binding Rossmann-fold domains"/>
    <property type="match status" value="1"/>
</dbReference>
<dbReference type="InterPro" id="IPR036291">
    <property type="entry name" value="NAD(P)-bd_dom_sf"/>
</dbReference>
<dbReference type="EMBL" id="RBNI01006927">
    <property type="protein sequence ID" value="RUP45663.1"/>
    <property type="molecule type" value="Genomic_DNA"/>
</dbReference>
<dbReference type="CDD" id="cd05227">
    <property type="entry name" value="AR_SDR_e"/>
    <property type="match status" value="1"/>
</dbReference>
<accession>A0A433D4F7</accession>
<comment type="caution">
    <text evidence="3">The sequence shown here is derived from an EMBL/GenBank/DDBJ whole genome shotgun (WGS) entry which is preliminary data.</text>
</comment>
<evidence type="ECO:0000256" key="2">
    <source>
        <dbReference type="ARBA" id="ARBA00023445"/>
    </source>
</evidence>
<dbReference type="Pfam" id="PF01370">
    <property type="entry name" value="Epimerase"/>
    <property type="match status" value="1"/>
</dbReference>
<dbReference type="GO" id="GO:0016616">
    <property type="term" value="F:oxidoreductase activity, acting on the CH-OH group of donors, NAD or NADP as acceptor"/>
    <property type="evidence" value="ECO:0007669"/>
    <property type="project" value="TreeGrafter"/>
</dbReference>
<dbReference type="Proteomes" id="UP000268093">
    <property type="component" value="Unassembled WGS sequence"/>
</dbReference>
<dbReference type="FunFam" id="3.40.50.720:FF:000336">
    <property type="entry name" value="Aldehyde reductase"/>
    <property type="match status" value="1"/>
</dbReference>
<comment type="similarity">
    <text evidence="2">Belongs to the NAD(P)-dependent epimerase/dehydratase family. Dihydroflavonol-4-reductase subfamily.</text>
</comment>
<dbReference type="PANTHER" id="PTHR10366">
    <property type="entry name" value="NAD DEPENDENT EPIMERASE/DEHYDRATASE"/>
    <property type="match status" value="1"/>
</dbReference>
<name>A0A433D4F7_9FUNG</name>
<dbReference type="Gene3D" id="3.40.50.720">
    <property type="entry name" value="NAD(P)-binding Rossmann-like Domain"/>
    <property type="match status" value="1"/>
</dbReference>
<evidence type="ECO:0000256" key="1">
    <source>
        <dbReference type="ARBA" id="ARBA00023002"/>
    </source>
</evidence>